<evidence type="ECO:0000256" key="1">
    <source>
        <dbReference type="ARBA" id="ARBA00009410"/>
    </source>
</evidence>
<gene>
    <name evidence="5" type="ORF">KVG22_17140</name>
</gene>
<evidence type="ECO:0000256" key="3">
    <source>
        <dbReference type="SAM" id="Phobius"/>
    </source>
</evidence>
<dbReference type="Gene3D" id="3.30.9.10">
    <property type="entry name" value="D-Amino Acid Oxidase, subunit A, domain 2"/>
    <property type="match status" value="1"/>
</dbReference>
<sequence>MNGTRAKDEAVPSSFPRQTDVVIIGGGIVGVTAAIYLAERGIPTVLCEKGRIAGEQSSRNWGWIRKTGRDLRELPLMIESARLWARLAPQLGTDIGYGVRGTTYLAENEAEFAPHEAWQEAAKPFQLDTVLLSASQTDRMLGRSDRRFAGAIHTPSDATAEPWLAVPAMARHAAKLGVTIIENCAVRLVERANGSVTGVVTEHGEISCRAAILAGGVWSRTFLENLGLNFPQLAVKSSVLRTTPAPEIVPGGLGATRASVRRRLDGGYTIARSGAAEFQLIPAAFRHFGAFLPVLRDRWRIMTIKAGRDFFGPLGAARWNADDETPFERTRVLDPKPDPRLLANVMEAARGLHPQLADARPAETWGGMIDVMPDEIPVVDTPSGWQGLLIATGLSGHGFGIGPGVGLLAAQMTAGEVPLVDPAPFALSRFSRRAAA</sequence>
<dbReference type="Proteomes" id="UP000777661">
    <property type="component" value="Unassembled WGS sequence"/>
</dbReference>
<evidence type="ECO:0000313" key="6">
    <source>
        <dbReference type="Proteomes" id="UP000777661"/>
    </source>
</evidence>
<reference evidence="5 6" key="1">
    <citation type="submission" date="2021-06" db="EMBL/GenBank/DDBJ databases">
        <title>Nitratireductor porphyridii sp. nov., isolated from a small marine red alga, Porphyridium purpureum in South Korea.</title>
        <authorList>
            <person name="Kim K.H."/>
            <person name="Kristyanto S."/>
            <person name="Jeon C.O."/>
        </authorList>
    </citation>
    <scope>NUCLEOTIDE SEQUENCE [LARGE SCALE GENOMIC DNA]</scope>
    <source>
        <strain evidence="5 6">R6</strain>
    </source>
</reference>
<dbReference type="InterPro" id="IPR006076">
    <property type="entry name" value="FAD-dep_OxRdtase"/>
</dbReference>
<comment type="caution">
    <text evidence="5">The sequence shown here is derived from an EMBL/GenBank/DDBJ whole genome shotgun (WGS) entry which is preliminary data.</text>
</comment>
<keyword evidence="3" id="KW-0472">Membrane</keyword>
<dbReference type="PANTHER" id="PTHR13847">
    <property type="entry name" value="SARCOSINE DEHYDROGENASE-RELATED"/>
    <property type="match status" value="1"/>
</dbReference>
<dbReference type="Gene3D" id="3.50.50.60">
    <property type="entry name" value="FAD/NAD(P)-binding domain"/>
    <property type="match status" value="1"/>
</dbReference>
<keyword evidence="3" id="KW-0812">Transmembrane</keyword>
<keyword evidence="6" id="KW-1185">Reference proteome</keyword>
<dbReference type="Pfam" id="PF01266">
    <property type="entry name" value="DAO"/>
    <property type="match status" value="1"/>
</dbReference>
<dbReference type="SUPFAM" id="SSF51905">
    <property type="entry name" value="FAD/NAD(P)-binding domain"/>
    <property type="match status" value="1"/>
</dbReference>
<name>A0ABS7RBL2_9HYPH</name>
<protein>
    <submittedName>
        <fullName evidence="5">FAD-binding oxidoreductase</fullName>
    </submittedName>
</protein>
<dbReference type="EMBL" id="JAHSQO010000005">
    <property type="protein sequence ID" value="MBY8918330.1"/>
    <property type="molecule type" value="Genomic_DNA"/>
</dbReference>
<proteinExistence type="inferred from homology"/>
<comment type="similarity">
    <text evidence="1">Belongs to the DadA oxidoreductase family.</text>
</comment>
<keyword evidence="3" id="KW-1133">Transmembrane helix</keyword>
<feature type="transmembrane region" description="Helical" evidence="3">
    <location>
        <begin position="21"/>
        <end position="38"/>
    </location>
</feature>
<dbReference type="PANTHER" id="PTHR13847:SF280">
    <property type="entry name" value="D-AMINO ACID DEHYDROGENASE"/>
    <property type="match status" value="1"/>
</dbReference>
<evidence type="ECO:0000313" key="5">
    <source>
        <dbReference type="EMBL" id="MBY8918330.1"/>
    </source>
</evidence>
<evidence type="ECO:0000256" key="2">
    <source>
        <dbReference type="ARBA" id="ARBA00023002"/>
    </source>
</evidence>
<feature type="domain" description="FAD dependent oxidoreductase" evidence="4">
    <location>
        <begin position="20"/>
        <end position="412"/>
    </location>
</feature>
<organism evidence="5 6">
    <name type="scientific">Nitratireductor rhodophyticola</name>
    <dbReference type="NCBI Taxonomy" id="2854036"/>
    <lineage>
        <taxon>Bacteria</taxon>
        <taxon>Pseudomonadati</taxon>
        <taxon>Pseudomonadota</taxon>
        <taxon>Alphaproteobacteria</taxon>
        <taxon>Hyphomicrobiales</taxon>
        <taxon>Phyllobacteriaceae</taxon>
        <taxon>Nitratireductor</taxon>
    </lineage>
</organism>
<dbReference type="InterPro" id="IPR036188">
    <property type="entry name" value="FAD/NAD-bd_sf"/>
</dbReference>
<accession>A0ABS7RBL2</accession>
<evidence type="ECO:0000259" key="4">
    <source>
        <dbReference type="Pfam" id="PF01266"/>
    </source>
</evidence>
<keyword evidence="2" id="KW-0560">Oxidoreductase</keyword>